<keyword evidence="3" id="KW-1185">Reference proteome</keyword>
<protein>
    <recommendedName>
        <fullName evidence="1">2EXR domain-containing protein</fullName>
    </recommendedName>
</protein>
<dbReference type="EMBL" id="FJOG01000065">
    <property type="protein sequence ID" value="CZR69133.1"/>
    <property type="molecule type" value="Genomic_DNA"/>
</dbReference>
<dbReference type="PANTHER" id="PTHR35910:SF6">
    <property type="entry name" value="2EXR DOMAIN-CONTAINING PROTEIN"/>
    <property type="match status" value="1"/>
</dbReference>
<accession>A0A1L7XVR2</accession>
<dbReference type="AlphaFoldDB" id="A0A1L7XVR2"/>
<reference evidence="2 3" key="1">
    <citation type="submission" date="2016-03" db="EMBL/GenBank/DDBJ databases">
        <authorList>
            <person name="Ploux O."/>
        </authorList>
    </citation>
    <scope>NUCLEOTIDE SEQUENCE [LARGE SCALE GENOMIC DNA]</scope>
    <source>
        <strain evidence="2 3">UAMH 11012</strain>
    </source>
</reference>
<name>A0A1L7XVR2_9HELO</name>
<dbReference type="Pfam" id="PF20150">
    <property type="entry name" value="2EXR"/>
    <property type="match status" value="1"/>
</dbReference>
<gene>
    <name evidence="2" type="ORF">PAC_19033</name>
</gene>
<evidence type="ECO:0000313" key="3">
    <source>
        <dbReference type="Proteomes" id="UP000184330"/>
    </source>
</evidence>
<dbReference type="Proteomes" id="UP000184330">
    <property type="component" value="Unassembled WGS sequence"/>
</dbReference>
<feature type="domain" description="2EXR" evidence="1">
    <location>
        <begin position="15"/>
        <end position="96"/>
    </location>
</feature>
<sequence length="184" mass="21281">MSTGTITRDGPPPTFTFFPTLPTELQIKIWRYTLLGPRIIQLQYSKGSSSFHSARPPPALYTYRTSREVALSVFEPAFTRNDQLGPIYIDFAHDTLHLATNFEMCKHMASLYPDFKEKIQSLAVEISKKEDLEKQTVDIGLSHLSNLREIIFVVRHAEKLLEFKYAECVRFSKPKAIKPFLWQR</sequence>
<evidence type="ECO:0000259" key="1">
    <source>
        <dbReference type="Pfam" id="PF20150"/>
    </source>
</evidence>
<dbReference type="PANTHER" id="PTHR35910">
    <property type="entry name" value="2EXR DOMAIN-CONTAINING PROTEIN"/>
    <property type="match status" value="1"/>
</dbReference>
<dbReference type="InterPro" id="IPR045518">
    <property type="entry name" value="2EXR"/>
</dbReference>
<dbReference type="OrthoDB" id="4737394at2759"/>
<organism evidence="2 3">
    <name type="scientific">Phialocephala subalpina</name>
    <dbReference type="NCBI Taxonomy" id="576137"/>
    <lineage>
        <taxon>Eukaryota</taxon>
        <taxon>Fungi</taxon>
        <taxon>Dikarya</taxon>
        <taxon>Ascomycota</taxon>
        <taxon>Pezizomycotina</taxon>
        <taxon>Leotiomycetes</taxon>
        <taxon>Helotiales</taxon>
        <taxon>Mollisiaceae</taxon>
        <taxon>Phialocephala</taxon>
        <taxon>Phialocephala fortinii species complex</taxon>
    </lineage>
</organism>
<evidence type="ECO:0000313" key="2">
    <source>
        <dbReference type="EMBL" id="CZR69133.1"/>
    </source>
</evidence>
<proteinExistence type="predicted"/>